<dbReference type="EMBL" id="OOIL02003269">
    <property type="protein sequence ID" value="VFQ86936.1"/>
    <property type="molecule type" value="Genomic_DNA"/>
</dbReference>
<sequence length="107" mass="12325">MVCVELDLSKELPHSVWLHVGHLSFLQPIHYEDVPQPCSSCKRCGHKTYKKTPTTSRWIKRDAPKPTRPLICNEAKLGKELIPNPTKTEYFHLTWVTKDVLTIGTLF</sequence>
<organism evidence="1 2">
    <name type="scientific">Cuscuta campestris</name>
    <dbReference type="NCBI Taxonomy" id="132261"/>
    <lineage>
        <taxon>Eukaryota</taxon>
        <taxon>Viridiplantae</taxon>
        <taxon>Streptophyta</taxon>
        <taxon>Embryophyta</taxon>
        <taxon>Tracheophyta</taxon>
        <taxon>Spermatophyta</taxon>
        <taxon>Magnoliopsida</taxon>
        <taxon>eudicotyledons</taxon>
        <taxon>Gunneridae</taxon>
        <taxon>Pentapetalae</taxon>
        <taxon>asterids</taxon>
        <taxon>lamiids</taxon>
        <taxon>Solanales</taxon>
        <taxon>Convolvulaceae</taxon>
        <taxon>Cuscuteae</taxon>
        <taxon>Cuscuta</taxon>
        <taxon>Cuscuta subgen. Grammica</taxon>
        <taxon>Cuscuta sect. Cleistogrammica</taxon>
    </lineage>
</organism>
<dbReference type="Proteomes" id="UP000595140">
    <property type="component" value="Unassembled WGS sequence"/>
</dbReference>
<name>A0A484MG21_9ASTE</name>
<keyword evidence="2" id="KW-1185">Reference proteome</keyword>
<protein>
    <submittedName>
        <fullName evidence="1">Uncharacterized protein</fullName>
    </submittedName>
</protein>
<proteinExistence type="predicted"/>
<dbReference type="AlphaFoldDB" id="A0A484MG21"/>
<dbReference type="OrthoDB" id="1304206at2759"/>
<evidence type="ECO:0000313" key="1">
    <source>
        <dbReference type="EMBL" id="VFQ86936.1"/>
    </source>
</evidence>
<evidence type="ECO:0000313" key="2">
    <source>
        <dbReference type="Proteomes" id="UP000595140"/>
    </source>
</evidence>
<accession>A0A484MG21</accession>
<gene>
    <name evidence="1" type="ORF">CCAM_LOCUS28712</name>
</gene>
<reference evidence="1 2" key="1">
    <citation type="submission" date="2018-04" db="EMBL/GenBank/DDBJ databases">
        <authorList>
            <person name="Vogel A."/>
        </authorList>
    </citation>
    <scope>NUCLEOTIDE SEQUENCE [LARGE SCALE GENOMIC DNA]</scope>
</reference>